<comment type="caution">
    <text evidence="2">The sequence shown here is derived from an EMBL/GenBank/DDBJ whole genome shotgun (WGS) entry which is preliminary data.</text>
</comment>
<gene>
    <name evidence="2" type="ORF">H8692_00405</name>
</gene>
<evidence type="ECO:0000313" key="3">
    <source>
        <dbReference type="Proteomes" id="UP000610862"/>
    </source>
</evidence>
<sequence>MRVNTSEYMIITFSETTRALYMERICKEDGVHGRIIPLPKSVDAGCGLVWASEKRDRVFWITYMENRGIEYEEIMEVSV</sequence>
<keyword evidence="3" id="KW-1185">Reference proteome</keyword>
<reference evidence="2" key="1">
    <citation type="submission" date="2020-08" db="EMBL/GenBank/DDBJ databases">
        <title>Genome public.</title>
        <authorList>
            <person name="Liu C."/>
            <person name="Sun Q."/>
        </authorList>
    </citation>
    <scope>NUCLEOTIDE SEQUENCE</scope>
    <source>
        <strain evidence="2">NSJ-24</strain>
    </source>
</reference>
<dbReference type="Proteomes" id="UP000610862">
    <property type="component" value="Unassembled WGS sequence"/>
</dbReference>
<proteinExistence type="predicted"/>
<organism evidence="2 3">
    <name type="scientific">Lentihominibacter hominis</name>
    <dbReference type="NCBI Taxonomy" id="2763645"/>
    <lineage>
        <taxon>Bacteria</taxon>
        <taxon>Bacillati</taxon>
        <taxon>Bacillota</taxon>
        <taxon>Clostridia</taxon>
        <taxon>Peptostreptococcales</taxon>
        <taxon>Anaerovoracaceae</taxon>
        <taxon>Lentihominibacter</taxon>
    </lineage>
</organism>
<dbReference type="Pfam" id="PF11823">
    <property type="entry name" value="Se_S_carrier"/>
    <property type="match status" value="1"/>
</dbReference>
<protein>
    <submittedName>
        <fullName evidence="2">DUF3343 domain-containing protein</fullName>
    </submittedName>
</protein>
<name>A0A926E4V2_9FIRM</name>
<dbReference type="AlphaFoldDB" id="A0A926E4V2"/>
<feature type="domain" description="Putative Se/S carrier protein-like" evidence="1">
    <location>
        <begin position="8"/>
        <end position="75"/>
    </location>
</feature>
<evidence type="ECO:0000313" key="2">
    <source>
        <dbReference type="EMBL" id="MBC8567223.1"/>
    </source>
</evidence>
<dbReference type="EMBL" id="JACRTA010000001">
    <property type="protein sequence ID" value="MBC8567223.1"/>
    <property type="molecule type" value="Genomic_DNA"/>
</dbReference>
<accession>A0A926E4V2</accession>
<evidence type="ECO:0000259" key="1">
    <source>
        <dbReference type="Pfam" id="PF11823"/>
    </source>
</evidence>
<dbReference type="RefSeq" id="WP_177268719.1">
    <property type="nucleotide sequence ID" value="NZ_JACRTA010000001.1"/>
</dbReference>
<dbReference type="InterPro" id="IPR021778">
    <property type="entry name" value="Se/S_carrier-like"/>
</dbReference>